<dbReference type="InterPro" id="IPR010096">
    <property type="entry name" value="NADH-Q_OxRdtase_suN/2"/>
</dbReference>
<feature type="transmembrane region" description="Helical" evidence="5">
    <location>
        <begin position="282"/>
        <end position="301"/>
    </location>
</feature>
<keyword evidence="5" id="KW-0520">NAD</keyword>
<comment type="catalytic activity">
    <reaction evidence="5">
        <text>a quinone + NADH + 5 H(+)(in) = a quinol + NAD(+) + 4 H(+)(out)</text>
        <dbReference type="Rhea" id="RHEA:57888"/>
        <dbReference type="ChEBI" id="CHEBI:15378"/>
        <dbReference type="ChEBI" id="CHEBI:24646"/>
        <dbReference type="ChEBI" id="CHEBI:57540"/>
        <dbReference type="ChEBI" id="CHEBI:57945"/>
        <dbReference type="ChEBI" id="CHEBI:132124"/>
    </reaction>
</comment>
<evidence type="ECO:0000256" key="5">
    <source>
        <dbReference type="HAMAP-Rule" id="MF_00445"/>
    </source>
</evidence>
<name>A0A3A4A4L2_9ACTN</name>
<keyword evidence="2 5" id="KW-0812">Transmembrane</keyword>
<keyword evidence="5" id="KW-0813">Transport</keyword>
<feature type="transmembrane region" description="Helical" evidence="5">
    <location>
        <begin position="382"/>
        <end position="402"/>
    </location>
</feature>
<evidence type="ECO:0000256" key="3">
    <source>
        <dbReference type="ARBA" id="ARBA00022989"/>
    </source>
</evidence>
<keyword evidence="5" id="KW-1003">Cell membrane</keyword>
<feature type="transmembrane region" description="Helical" evidence="5">
    <location>
        <begin position="458"/>
        <end position="480"/>
    </location>
</feature>
<keyword evidence="8" id="KW-0560">Oxidoreductase</keyword>
<dbReference type="Pfam" id="PF00361">
    <property type="entry name" value="Proton_antipo_M"/>
    <property type="match status" value="1"/>
</dbReference>
<evidence type="ECO:0000256" key="2">
    <source>
        <dbReference type="ARBA" id="ARBA00022692"/>
    </source>
</evidence>
<dbReference type="NCBIfam" id="TIGR01770">
    <property type="entry name" value="NDH_I_N"/>
    <property type="match status" value="1"/>
</dbReference>
<keyword evidence="4 5" id="KW-0472">Membrane</keyword>
<feature type="transmembrane region" description="Helical" evidence="5">
    <location>
        <begin position="308"/>
        <end position="328"/>
    </location>
</feature>
<comment type="function">
    <text evidence="5">NDH-1 shuttles electrons from NADH, via FMN and iron-sulfur (Fe-S) centers, to quinones in the respiratory chain. The immediate electron acceptor for the enzyme in this species is believed to be a menaquinone. Couples the redox reaction to proton translocation (for every two electrons transferred, four hydrogen ions are translocated across the cytoplasmic membrane), and thus conserves the redox energy in a proton gradient.</text>
</comment>
<keyword evidence="3 5" id="KW-1133">Transmembrane helix</keyword>
<evidence type="ECO:0000313" key="9">
    <source>
        <dbReference type="Proteomes" id="UP000265768"/>
    </source>
</evidence>
<dbReference type="InterPro" id="IPR001750">
    <property type="entry name" value="ND/Mrp_TM"/>
</dbReference>
<dbReference type="HAMAP" id="MF_00445">
    <property type="entry name" value="NDH1_NuoN_1"/>
    <property type="match status" value="1"/>
</dbReference>
<comment type="subunit">
    <text evidence="5">NDH-1 is composed of 14 different subunits. Subunits NuoA, H, J, K, L, M, N constitute the membrane sector of the complex.</text>
</comment>
<dbReference type="EMBL" id="QZEY01000022">
    <property type="protein sequence ID" value="RJL22604.1"/>
    <property type="molecule type" value="Genomic_DNA"/>
</dbReference>
<feature type="domain" description="NADH:quinone oxidoreductase/Mrp antiporter transmembrane" evidence="7">
    <location>
        <begin position="132"/>
        <end position="432"/>
    </location>
</feature>
<dbReference type="GO" id="GO:0048038">
    <property type="term" value="F:quinone binding"/>
    <property type="evidence" value="ECO:0007669"/>
    <property type="project" value="UniProtKB-KW"/>
</dbReference>
<dbReference type="NCBIfam" id="NF004441">
    <property type="entry name" value="PRK05777.1-4"/>
    <property type="match status" value="1"/>
</dbReference>
<gene>
    <name evidence="5 8" type="primary">nuoN</name>
    <name evidence="8" type="ORF">D5H75_35320</name>
</gene>
<dbReference type="GO" id="GO:0005886">
    <property type="term" value="C:plasma membrane"/>
    <property type="evidence" value="ECO:0007669"/>
    <property type="project" value="UniProtKB-SubCell"/>
</dbReference>
<protein>
    <recommendedName>
        <fullName evidence="5">NADH-quinone oxidoreductase subunit N</fullName>
        <ecNumber evidence="5">7.1.1.-</ecNumber>
    </recommendedName>
    <alternativeName>
        <fullName evidence="5">NADH dehydrogenase I subunit N</fullName>
    </alternativeName>
    <alternativeName>
        <fullName evidence="5">NDH-1 subunit N</fullName>
    </alternativeName>
</protein>
<dbReference type="PANTHER" id="PTHR22773">
    <property type="entry name" value="NADH DEHYDROGENASE"/>
    <property type="match status" value="1"/>
</dbReference>
<feature type="transmembrane region" description="Helical" evidence="5">
    <location>
        <begin position="135"/>
        <end position="156"/>
    </location>
</feature>
<dbReference type="GO" id="GO:0042773">
    <property type="term" value="P:ATP synthesis coupled electron transport"/>
    <property type="evidence" value="ECO:0007669"/>
    <property type="project" value="InterPro"/>
</dbReference>
<feature type="transmembrane region" description="Helical" evidence="5">
    <location>
        <begin position="340"/>
        <end position="361"/>
    </location>
</feature>
<dbReference type="GO" id="GO:0012505">
    <property type="term" value="C:endomembrane system"/>
    <property type="evidence" value="ECO:0007669"/>
    <property type="project" value="UniProtKB-SubCell"/>
</dbReference>
<feature type="transmembrane region" description="Helical" evidence="5">
    <location>
        <begin position="422"/>
        <end position="446"/>
    </location>
</feature>
<accession>A0A3A4A4L2</accession>
<feature type="transmembrane region" description="Helical" evidence="5">
    <location>
        <begin position="249"/>
        <end position="270"/>
    </location>
</feature>
<evidence type="ECO:0000256" key="4">
    <source>
        <dbReference type="ARBA" id="ARBA00023136"/>
    </source>
</evidence>
<feature type="transmembrane region" description="Helical" evidence="5">
    <location>
        <begin position="59"/>
        <end position="83"/>
    </location>
</feature>
<keyword evidence="9" id="KW-1185">Reference proteome</keyword>
<feature type="transmembrane region" description="Helical" evidence="5">
    <location>
        <begin position="168"/>
        <end position="192"/>
    </location>
</feature>
<evidence type="ECO:0000256" key="6">
    <source>
        <dbReference type="RuleBase" id="RU000320"/>
    </source>
</evidence>
<keyword evidence="5" id="KW-0874">Quinone</keyword>
<reference evidence="8 9" key="1">
    <citation type="submission" date="2018-09" db="EMBL/GenBank/DDBJ databases">
        <title>YIM 75507 draft genome.</title>
        <authorList>
            <person name="Tang S."/>
            <person name="Feng Y."/>
        </authorList>
    </citation>
    <scope>NUCLEOTIDE SEQUENCE [LARGE SCALE GENOMIC DNA]</scope>
    <source>
        <strain evidence="8 9">YIM 75507</strain>
    </source>
</reference>
<keyword evidence="5" id="KW-1278">Translocase</keyword>
<feature type="transmembrane region" description="Helical" evidence="5">
    <location>
        <begin position="212"/>
        <end position="237"/>
    </location>
</feature>
<dbReference type="AlphaFoldDB" id="A0A3A4A4L2"/>
<dbReference type="OrthoDB" id="9811718at2"/>
<feature type="transmembrane region" description="Helical" evidence="5">
    <location>
        <begin position="26"/>
        <end position="47"/>
    </location>
</feature>
<dbReference type="GO" id="GO:0050136">
    <property type="term" value="F:NADH dehydrogenase (quinone) (non-electrogenic) activity"/>
    <property type="evidence" value="ECO:0007669"/>
    <property type="project" value="UniProtKB-UniRule"/>
</dbReference>
<dbReference type="EC" id="7.1.1.-" evidence="5"/>
<dbReference type="Proteomes" id="UP000265768">
    <property type="component" value="Unassembled WGS sequence"/>
</dbReference>
<comment type="similarity">
    <text evidence="5">Belongs to the complex I subunit 2 family.</text>
</comment>
<comment type="caution">
    <text evidence="8">The sequence shown here is derived from an EMBL/GenBank/DDBJ whole genome shotgun (WGS) entry which is preliminary data.</text>
</comment>
<proteinExistence type="inferred from homology"/>
<sequence length="498" mass="51656">MMLVFGAAIVGVLVEAFAPRHLRSAVHVPLTLLSLAGAFALTILLAVDGTRNVAAMGAVAVDGPSLFIHGTILVLAFVSVLLFNERLQFVSQAASVPGSTEEEDSLEEGAVQTEVYPLALFAIGGMLLFSAANDLLAMFVGLEVMSLPLYLLCGLARRRRLLSQEAAVKYFLLGAFSSAFFLYGMALIYGFAGSVDLAKINDALGSASGRDTLLYVGAALLGVGLLFKIGAAPFQAWKPDVYQGAPTPITALMASGTLVAAFGAVLRVFWVALGNLDWDWRPVMWGVAILTMVVGAILAITQTDIKRMLAYSSIAHAGFLLTGVIATGGPAQNEEALSGILFYLVAYGFTTVGAFAVVTMVRDAGGEAGHLSRWAGLGKRSPLLAGVFAFFLLAFAGIPLTSGFFGKYAVFAAAVSGGATPLVIVGVVSSAIAAFFYVRVIVLMFFSDPAPDGPTVDVSSMGTAAVVAVAAAATVVLGVLPQPVLDLADAAAHSLFVR</sequence>
<comment type="subcellular location">
    <subcellularLocation>
        <location evidence="5">Cell membrane</location>
        <topology evidence="5">Multi-pass membrane protein</topology>
    </subcellularLocation>
    <subcellularLocation>
        <location evidence="1">Endomembrane system</location>
        <topology evidence="1">Multi-pass membrane protein</topology>
    </subcellularLocation>
    <subcellularLocation>
        <location evidence="6">Membrane</location>
        <topology evidence="6">Multi-pass membrane protein</topology>
    </subcellularLocation>
</comment>
<dbReference type="GO" id="GO:0008137">
    <property type="term" value="F:NADH dehydrogenase (ubiquinone) activity"/>
    <property type="evidence" value="ECO:0007669"/>
    <property type="project" value="InterPro"/>
</dbReference>
<evidence type="ECO:0000256" key="1">
    <source>
        <dbReference type="ARBA" id="ARBA00004127"/>
    </source>
</evidence>
<evidence type="ECO:0000259" key="7">
    <source>
        <dbReference type="Pfam" id="PF00361"/>
    </source>
</evidence>
<evidence type="ECO:0000313" key="8">
    <source>
        <dbReference type="EMBL" id="RJL22604.1"/>
    </source>
</evidence>
<organism evidence="8 9">
    <name type="scientific">Bailinhaonella thermotolerans</name>
    <dbReference type="NCBI Taxonomy" id="1070861"/>
    <lineage>
        <taxon>Bacteria</taxon>
        <taxon>Bacillati</taxon>
        <taxon>Actinomycetota</taxon>
        <taxon>Actinomycetes</taxon>
        <taxon>Streptosporangiales</taxon>
        <taxon>Streptosporangiaceae</taxon>
        <taxon>Bailinhaonella</taxon>
    </lineage>
</organism>